<reference evidence="1" key="1">
    <citation type="submission" date="2022-07" db="EMBL/GenBank/DDBJ databases">
        <title>Genome analysis of Parmales, a sister group of diatoms, reveals the evolutionary specialization of diatoms from phago-mixotrophs to photoautotrophs.</title>
        <authorList>
            <person name="Ban H."/>
            <person name="Sato S."/>
            <person name="Yoshikawa S."/>
            <person name="Kazumasa Y."/>
            <person name="Nakamura Y."/>
            <person name="Ichinomiya M."/>
            <person name="Saitoh K."/>
            <person name="Sato N."/>
            <person name="Blanc-Mathieu R."/>
            <person name="Endo H."/>
            <person name="Kuwata A."/>
            <person name="Ogata H."/>
        </authorList>
    </citation>
    <scope>NUCLEOTIDE SEQUENCE</scope>
</reference>
<keyword evidence="2" id="KW-1185">Reference proteome</keyword>
<evidence type="ECO:0000313" key="2">
    <source>
        <dbReference type="Proteomes" id="UP001165082"/>
    </source>
</evidence>
<comment type="caution">
    <text evidence="1">The sequence shown here is derived from an EMBL/GenBank/DDBJ whole genome shotgun (WGS) entry which is preliminary data.</text>
</comment>
<dbReference type="OrthoDB" id="43442at2759"/>
<protein>
    <submittedName>
        <fullName evidence="1">Uncharacterized protein</fullName>
    </submittedName>
</protein>
<accession>A0A9W7L6L6</accession>
<dbReference type="Proteomes" id="UP001165082">
    <property type="component" value="Unassembled WGS sequence"/>
</dbReference>
<dbReference type="EMBL" id="BRXZ01007945">
    <property type="protein sequence ID" value="GMI36423.1"/>
    <property type="molecule type" value="Genomic_DNA"/>
</dbReference>
<gene>
    <name evidence="1" type="ORF">TrRE_jg11945</name>
</gene>
<name>A0A9W7L6L6_9STRA</name>
<sequence length="108" mass="11875">MGLYDPPDGKTDNEQGNKDSFAISNALLNFPIEVEFVAVGEGEAFCSLCVEAMSPLLPREEGEAFDFDAVPRGKKYTKFKTKQRIANAEVLGNLYAALDGVEGMKFKY</sequence>
<organism evidence="1 2">
    <name type="scientific">Triparma retinervis</name>
    <dbReference type="NCBI Taxonomy" id="2557542"/>
    <lineage>
        <taxon>Eukaryota</taxon>
        <taxon>Sar</taxon>
        <taxon>Stramenopiles</taxon>
        <taxon>Ochrophyta</taxon>
        <taxon>Bolidophyceae</taxon>
        <taxon>Parmales</taxon>
        <taxon>Triparmaceae</taxon>
        <taxon>Triparma</taxon>
    </lineage>
</organism>
<proteinExistence type="predicted"/>
<dbReference type="Gene3D" id="3.30.70.260">
    <property type="match status" value="1"/>
</dbReference>
<evidence type="ECO:0000313" key="1">
    <source>
        <dbReference type="EMBL" id="GMI36423.1"/>
    </source>
</evidence>
<dbReference type="AlphaFoldDB" id="A0A9W7L6L6"/>